<dbReference type="Proteomes" id="UP001499933">
    <property type="component" value="Unassembled WGS sequence"/>
</dbReference>
<gene>
    <name evidence="2" type="ORF">GCM10009776_33980</name>
</gene>
<keyword evidence="3" id="KW-1185">Reference proteome</keyword>
<dbReference type="EMBL" id="BAAAOG010000010">
    <property type="protein sequence ID" value="GAA1968156.1"/>
    <property type="molecule type" value="Genomic_DNA"/>
</dbReference>
<organism evidence="2 3">
    <name type="scientific">Microbacterium deminutum</name>
    <dbReference type="NCBI Taxonomy" id="344164"/>
    <lineage>
        <taxon>Bacteria</taxon>
        <taxon>Bacillati</taxon>
        <taxon>Actinomycetota</taxon>
        <taxon>Actinomycetes</taxon>
        <taxon>Micrococcales</taxon>
        <taxon>Microbacteriaceae</taxon>
        <taxon>Microbacterium</taxon>
    </lineage>
</organism>
<keyword evidence="1" id="KW-0472">Membrane</keyword>
<evidence type="ECO:0008006" key="4">
    <source>
        <dbReference type="Google" id="ProtNLM"/>
    </source>
</evidence>
<feature type="transmembrane region" description="Helical" evidence="1">
    <location>
        <begin position="12"/>
        <end position="32"/>
    </location>
</feature>
<proteinExistence type="predicted"/>
<name>A0ABP5CWI4_9MICO</name>
<sequence length="149" mass="15695">MSEDARRPRWALIVLLAGVGLVVVIALIAVFAHGAPAQFAADTPEGVVQRYSQAVVAGDVDTALTYVVPDVAGSCEQTGTSGDIRVTLVKTVEHDTTANVDVQVVTVSGSGPLGTNEYASDEVFRLVKHGDTWLVESAPWQLAVCYGLQ</sequence>
<protein>
    <recommendedName>
        <fullName evidence="4">Nuclear transport factor 2 family protein</fullName>
    </recommendedName>
</protein>
<keyword evidence="1" id="KW-0812">Transmembrane</keyword>
<keyword evidence="1" id="KW-1133">Transmembrane helix</keyword>
<evidence type="ECO:0000313" key="3">
    <source>
        <dbReference type="Proteomes" id="UP001499933"/>
    </source>
</evidence>
<comment type="caution">
    <text evidence="2">The sequence shown here is derived from an EMBL/GenBank/DDBJ whole genome shotgun (WGS) entry which is preliminary data.</text>
</comment>
<dbReference type="RefSeq" id="WP_344096922.1">
    <property type="nucleotide sequence ID" value="NZ_BAAAOG010000010.1"/>
</dbReference>
<accession>A0ABP5CWI4</accession>
<reference evidence="3" key="1">
    <citation type="journal article" date="2019" name="Int. J. Syst. Evol. Microbiol.">
        <title>The Global Catalogue of Microorganisms (GCM) 10K type strain sequencing project: providing services to taxonomists for standard genome sequencing and annotation.</title>
        <authorList>
            <consortium name="The Broad Institute Genomics Platform"/>
            <consortium name="The Broad Institute Genome Sequencing Center for Infectious Disease"/>
            <person name="Wu L."/>
            <person name="Ma J."/>
        </authorList>
    </citation>
    <scope>NUCLEOTIDE SEQUENCE [LARGE SCALE GENOMIC DNA]</scope>
    <source>
        <strain evidence="3">JCM 14901</strain>
    </source>
</reference>
<evidence type="ECO:0000256" key="1">
    <source>
        <dbReference type="SAM" id="Phobius"/>
    </source>
</evidence>
<evidence type="ECO:0000313" key="2">
    <source>
        <dbReference type="EMBL" id="GAA1968156.1"/>
    </source>
</evidence>